<name>A0A922AH34_CARIL</name>
<dbReference type="GO" id="GO:0003779">
    <property type="term" value="F:actin binding"/>
    <property type="evidence" value="ECO:0007669"/>
    <property type="project" value="InterPro"/>
</dbReference>
<gene>
    <name evidence="1" type="ORF">I3842_14G097000</name>
</gene>
<comment type="caution">
    <text evidence="1">The sequence shown here is derived from an EMBL/GenBank/DDBJ whole genome shotgun (WGS) entry which is preliminary data.</text>
</comment>
<evidence type="ECO:0000313" key="2">
    <source>
        <dbReference type="Proteomes" id="UP000811246"/>
    </source>
</evidence>
<dbReference type="Proteomes" id="UP000811246">
    <property type="component" value="Chromosome 14"/>
</dbReference>
<organism evidence="1 2">
    <name type="scientific">Carya illinoinensis</name>
    <name type="common">Pecan</name>
    <dbReference type="NCBI Taxonomy" id="32201"/>
    <lineage>
        <taxon>Eukaryota</taxon>
        <taxon>Viridiplantae</taxon>
        <taxon>Streptophyta</taxon>
        <taxon>Embryophyta</taxon>
        <taxon>Tracheophyta</taxon>
        <taxon>Spermatophyta</taxon>
        <taxon>Magnoliopsida</taxon>
        <taxon>eudicotyledons</taxon>
        <taxon>Gunneridae</taxon>
        <taxon>Pentapetalae</taxon>
        <taxon>rosids</taxon>
        <taxon>fabids</taxon>
        <taxon>Fagales</taxon>
        <taxon>Juglandaceae</taxon>
        <taxon>Carya</taxon>
    </lineage>
</organism>
<evidence type="ECO:0008006" key="3">
    <source>
        <dbReference type="Google" id="ProtNLM"/>
    </source>
</evidence>
<evidence type="ECO:0000313" key="1">
    <source>
        <dbReference type="EMBL" id="KAG6678771.1"/>
    </source>
</evidence>
<proteinExistence type="predicted"/>
<accession>A0A922AH34</accession>
<reference evidence="1" key="1">
    <citation type="submission" date="2021-01" db="EMBL/GenBank/DDBJ databases">
        <authorList>
            <person name="Lovell J.T."/>
            <person name="Bentley N."/>
            <person name="Bhattarai G."/>
            <person name="Jenkins J.W."/>
            <person name="Sreedasyam A."/>
            <person name="Alarcon Y."/>
            <person name="Bock C."/>
            <person name="Boston L."/>
            <person name="Carlson J."/>
            <person name="Cervantes K."/>
            <person name="Clermont K."/>
            <person name="Krom N."/>
            <person name="Kubenka K."/>
            <person name="Mamidi S."/>
            <person name="Mattison C."/>
            <person name="Monteros M."/>
            <person name="Pisani C."/>
            <person name="Plott C."/>
            <person name="Rajasekar S."/>
            <person name="Rhein H.S."/>
            <person name="Rohla C."/>
            <person name="Song M."/>
            <person name="Hilaire R.S."/>
            <person name="Shu S."/>
            <person name="Wells L."/>
            <person name="Wang X."/>
            <person name="Webber J."/>
            <person name="Heerema R.J."/>
            <person name="Klein P."/>
            <person name="Conner P."/>
            <person name="Grauke L."/>
            <person name="Grimwood J."/>
            <person name="Schmutz J."/>
            <person name="Randall J.J."/>
        </authorList>
    </citation>
    <scope>NUCLEOTIDE SEQUENCE</scope>
    <source>
        <tissue evidence="1">Leaf</tissue>
    </source>
</reference>
<sequence>MKPLPPTTFPATQRNSLFSTNLEVEISASPFDPLLPPSILCISFQSRKLRLPLRSSADECRYVIFDFDFITDQNCHKSKIFFIAW</sequence>
<dbReference type="AlphaFoldDB" id="A0A922AH34"/>
<protein>
    <recommendedName>
        <fullName evidence="3">ADF-H domain-containing protein</fullName>
    </recommendedName>
</protein>
<dbReference type="EMBL" id="CM031838">
    <property type="protein sequence ID" value="KAG6678771.1"/>
    <property type="molecule type" value="Genomic_DNA"/>
</dbReference>